<dbReference type="Gramene" id="KQL09687">
    <property type="protein sequence ID" value="KQL09687"/>
    <property type="gene ID" value="SETIT_008018mg"/>
</dbReference>
<dbReference type="EnsemblPlants" id="KQL09687">
    <property type="protein sequence ID" value="KQL09687"/>
    <property type="gene ID" value="SETIT_008018mg"/>
</dbReference>
<dbReference type="FunCoup" id="K3Y1F3">
    <property type="interactions" value="408"/>
</dbReference>
<evidence type="ECO:0000256" key="1">
    <source>
        <dbReference type="ARBA" id="ARBA00006756"/>
    </source>
</evidence>
<reference evidence="6 8" key="1">
    <citation type="journal article" date="2012" name="Nat. Biotechnol.">
        <title>Reference genome sequence of the model plant Setaria.</title>
        <authorList>
            <person name="Bennetzen J.L."/>
            <person name="Schmutz J."/>
            <person name="Wang H."/>
            <person name="Percifield R."/>
            <person name="Hawkins J."/>
            <person name="Pontaroli A.C."/>
            <person name="Estep M."/>
            <person name="Feng L."/>
            <person name="Vaughn J.N."/>
            <person name="Grimwood J."/>
            <person name="Jenkins J."/>
            <person name="Barry K."/>
            <person name="Lindquist E."/>
            <person name="Hellsten U."/>
            <person name="Deshpande S."/>
            <person name="Wang X."/>
            <person name="Wu X."/>
            <person name="Mitros T."/>
            <person name="Triplett J."/>
            <person name="Yang X."/>
            <person name="Ye C.Y."/>
            <person name="Mauro-Herrera M."/>
            <person name="Wang L."/>
            <person name="Li P."/>
            <person name="Sharma M."/>
            <person name="Sharma R."/>
            <person name="Ronald P.C."/>
            <person name="Panaud O."/>
            <person name="Kellogg E.A."/>
            <person name="Brutnell T.P."/>
            <person name="Doust A.N."/>
            <person name="Tuskan G.A."/>
            <person name="Rokhsar D."/>
            <person name="Devos K.M."/>
        </authorList>
    </citation>
    <scope>NUCLEOTIDE SEQUENCE [LARGE SCALE GENOMIC DNA]</scope>
    <source>
        <strain evidence="8">cv. Yugu1</strain>
        <strain evidence="6">Yugu1</strain>
    </source>
</reference>
<dbReference type="OMA" id="NYIALLW"/>
<reference evidence="6" key="2">
    <citation type="submission" date="2015-07" db="EMBL/GenBank/DDBJ databases">
        <authorList>
            <person name="Noorani M."/>
        </authorList>
    </citation>
    <scope>NUCLEOTIDE SEQUENCE</scope>
    <source>
        <strain evidence="6">Yugu1</strain>
    </source>
</reference>
<dbReference type="Proteomes" id="UP000004995">
    <property type="component" value="Unassembled WGS sequence"/>
</dbReference>
<feature type="domain" description="Exocyst complex subunit Exo70 C-terminal" evidence="5">
    <location>
        <begin position="501"/>
        <end position="605"/>
    </location>
</feature>
<evidence type="ECO:0000256" key="2">
    <source>
        <dbReference type="ARBA" id="ARBA00022448"/>
    </source>
</evidence>
<keyword evidence="3" id="KW-0653">Protein transport</keyword>
<comment type="function">
    <text evidence="3">Component of the exocyst complex.</text>
</comment>
<dbReference type="GO" id="GO:0006887">
    <property type="term" value="P:exocytosis"/>
    <property type="evidence" value="ECO:0000318"/>
    <property type="project" value="GO_Central"/>
</dbReference>
<sequence>MTNFSGGTASVLPPRAPGSLEPDYSTRSIYRDSIRRVSVSSGLCTSARFFLPTGGDTASSAGEGAYCWSSASSASWDASAGWSSVSQSFSSDGDLCFSDWGAADPDGDDELRAIARQMVHDGCMKGLIRGFSAGRSSSSSSAHYGCLGPDSSASREELLLLGSWFSELDVEWVLPTGQGDRTQLQLHLHLEDGCASIQDLTERWIKALKTMVQVLRITQLDLRAKKKPAAGNGIWHFMLLATGKTAEHEQEVAQFTRFAEVSLLRMLDFVDAVADAALNDDHSPETLPGMLQVYTCVVDDSPTVLSLFDEASSTTSTSTSTSMFEAMNDVFLRKRNKLSDAIRSMIEKVTVSFLRDRCIWTASLEEAGGVHKTTMLMMNYVMFLSRIEGALSFGLHDSSPVVNLIKDVISCLEKQLERTSNLISDPGLRYLYLMNNYSFISKKVSSLLLPPWTLMEDYKIEKPRKRDSVRRLPPMEDYVNQPDPNLRAKIETDSNLDGLVKTQSFIEAYLDASWEPVMSCLNHAIPHGFLRCGRALDKFESEFQRTYAMQKHWKVPNPELRKRLRKAIIEKVIPGYSKHLAEQTAKWKSIRQPKNTPLELEQLLEELFEG</sequence>
<dbReference type="AlphaFoldDB" id="K3Y1F3"/>
<dbReference type="STRING" id="4555.K3Y1F3"/>
<dbReference type="HOGENOM" id="CLU_026956_2_0_1"/>
<dbReference type="GO" id="GO:0015031">
    <property type="term" value="P:protein transport"/>
    <property type="evidence" value="ECO:0007669"/>
    <property type="project" value="UniProtKB-KW"/>
</dbReference>
<accession>K3Y1F3</accession>
<dbReference type="eggNOG" id="KOG2344">
    <property type="taxonomic scope" value="Eukaryota"/>
</dbReference>
<name>K3Y1F3_SETIT</name>
<dbReference type="InterPro" id="IPR016159">
    <property type="entry name" value="Cullin_repeat-like_dom_sf"/>
</dbReference>
<feature type="region of interest" description="Disordered" evidence="4">
    <location>
        <begin position="1"/>
        <end position="24"/>
    </location>
</feature>
<protein>
    <recommendedName>
        <fullName evidence="3">Exocyst subunit Exo70 family protein</fullName>
    </recommendedName>
</protein>
<organism evidence="6">
    <name type="scientific">Setaria italica</name>
    <name type="common">Foxtail millet</name>
    <name type="synonym">Panicum italicum</name>
    <dbReference type="NCBI Taxonomy" id="4555"/>
    <lineage>
        <taxon>Eukaryota</taxon>
        <taxon>Viridiplantae</taxon>
        <taxon>Streptophyta</taxon>
        <taxon>Embryophyta</taxon>
        <taxon>Tracheophyta</taxon>
        <taxon>Spermatophyta</taxon>
        <taxon>Magnoliopsida</taxon>
        <taxon>Liliopsida</taxon>
        <taxon>Poales</taxon>
        <taxon>Poaceae</taxon>
        <taxon>PACMAD clade</taxon>
        <taxon>Panicoideae</taxon>
        <taxon>Panicodae</taxon>
        <taxon>Paniceae</taxon>
        <taxon>Cenchrinae</taxon>
        <taxon>Setaria</taxon>
    </lineage>
</organism>
<dbReference type="EMBL" id="AGNK02002252">
    <property type="status" value="NOT_ANNOTATED_CDS"/>
    <property type="molecule type" value="Genomic_DNA"/>
</dbReference>
<keyword evidence="3" id="KW-0268">Exocytosis</keyword>
<evidence type="ECO:0000313" key="6">
    <source>
        <dbReference type="EMBL" id="RCV20580.1"/>
    </source>
</evidence>
<dbReference type="Pfam" id="PF03081">
    <property type="entry name" value="Exo70_C"/>
    <property type="match status" value="2"/>
</dbReference>
<dbReference type="GO" id="GO:0000145">
    <property type="term" value="C:exocyst"/>
    <property type="evidence" value="ECO:0000318"/>
    <property type="project" value="GO_Central"/>
</dbReference>
<evidence type="ECO:0000256" key="4">
    <source>
        <dbReference type="SAM" id="MobiDB-lite"/>
    </source>
</evidence>
<feature type="domain" description="Exocyst complex subunit Exo70 C-terminal" evidence="5">
    <location>
        <begin position="203"/>
        <end position="449"/>
    </location>
</feature>
<dbReference type="PANTHER" id="PTHR12542:SF40">
    <property type="entry name" value="EXOCYST SUBUNIT EXO70 FAMILY PROTEIN"/>
    <property type="match status" value="1"/>
</dbReference>
<keyword evidence="8" id="KW-1185">Reference proteome</keyword>
<dbReference type="EMBL" id="CM003531">
    <property type="protein sequence ID" value="RCV20580.1"/>
    <property type="molecule type" value="Genomic_DNA"/>
</dbReference>
<dbReference type="InterPro" id="IPR046364">
    <property type="entry name" value="Exo70_C"/>
</dbReference>
<dbReference type="Gene3D" id="1.20.1280.170">
    <property type="entry name" value="Exocyst complex component Exo70"/>
    <property type="match status" value="2"/>
</dbReference>
<evidence type="ECO:0000256" key="3">
    <source>
        <dbReference type="RuleBase" id="RU365026"/>
    </source>
</evidence>
<gene>
    <name evidence="6" type="ORF">SETIT_4G068000v2</name>
</gene>
<dbReference type="PANTHER" id="PTHR12542">
    <property type="entry name" value="EXOCYST COMPLEX PROTEIN EXO70"/>
    <property type="match status" value="1"/>
</dbReference>
<evidence type="ECO:0000313" key="7">
    <source>
        <dbReference type="EnsemblPlants" id="KQL09687"/>
    </source>
</evidence>
<proteinExistence type="inferred from homology"/>
<evidence type="ECO:0000259" key="5">
    <source>
        <dbReference type="Pfam" id="PF03081"/>
    </source>
</evidence>
<keyword evidence="2 3" id="KW-0813">Transport</keyword>
<dbReference type="GO" id="GO:0005546">
    <property type="term" value="F:phosphatidylinositol-4,5-bisphosphate binding"/>
    <property type="evidence" value="ECO:0007669"/>
    <property type="project" value="InterPro"/>
</dbReference>
<comment type="similarity">
    <text evidence="1 3">Belongs to the EXO70 family.</text>
</comment>
<reference evidence="7" key="3">
    <citation type="submission" date="2018-08" db="UniProtKB">
        <authorList>
            <consortium name="EnsemblPlants"/>
        </authorList>
    </citation>
    <scope>IDENTIFICATION</scope>
    <source>
        <strain evidence="7">Yugu1</strain>
    </source>
</reference>
<dbReference type="InterPro" id="IPR004140">
    <property type="entry name" value="Exo70"/>
</dbReference>
<dbReference type="OrthoDB" id="663845at2759"/>
<evidence type="ECO:0000313" key="8">
    <source>
        <dbReference type="Proteomes" id="UP000004995"/>
    </source>
</evidence>
<dbReference type="SUPFAM" id="SSF74788">
    <property type="entry name" value="Cullin repeat-like"/>
    <property type="match status" value="1"/>
</dbReference>